<name>A0A4R8DNT8_9BACT</name>
<dbReference type="AlphaFoldDB" id="A0A4R8DNT8"/>
<dbReference type="Proteomes" id="UP000294498">
    <property type="component" value="Unassembled WGS sequence"/>
</dbReference>
<evidence type="ECO:0000313" key="2">
    <source>
        <dbReference type="Proteomes" id="UP000294498"/>
    </source>
</evidence>
<accession>A0A4R8DNT8</accession>
<gene>
    <name evidence="1" type="ORF">EDB95_0750</name>
</gene>
<keyword evidence="2" id="KW-1185">Reference proteome</keyword>
<protein>
    <recommendedName>
        <fullName evidence="3">HNH endonuclease</fullName>
    </recommendedName>
</protein>
<proteinExistence type="predicted"/>
<comment type="caution">
    <text evidence="1">The sequence shown here is derived from an EMBL/GenBank/DDBJ whole genome shotgun (WGS) entry which is preliminary data.</text>
</comment>
<dbReference type="OrthoDB" id="5379188at2"/>
<dbReference type="RefSeq" id="WP_133990694.1">
    <property type="nucleotide sequence ID" value="NZ_SODV01000001.1"/>
</dbReference>
<dbReference type="EMBL" id="SODV01000001">
    <property type="protein sequence ID" value="TDW99739.1"/>
    <property type="molecule type" value="Genomic_DNA"/>
</dbReference>
<reference evidence="1 2" key="1">
    <citation type="submission" date="2019-03" db="EMBL/GenBank/DDBJ databases">
        <title>Genomic Encyclopedia of Type Strains, Phase IV (KMG-IV): sequencing the most valuable type-strain genomes for metagenomic binning, comparative biology and taxonomic classification.</title>
        <authorList>
            <person name="Goeker M."/>
        </authorList>
    </citation>
    <scope>NUCLEOTIDE SEQUENCE [LARGE SCALE GENOMIC DNA]</scope>
    <source>
        <strain evidence="1 2">DSM 100059</strain>
    </source>
</reference>
<sequence length="278" mass="31428">MNRIADFSPRTKEILAKRVGYMCSNPTCKRPTVGPNSAIEKSTTIGIAAHITAASPAGPRYKSNLSLEERKHITNGIWLCSLCSDLIDKDERHYTVELLNDWKREAEQAQLERLKGVKYGSGVVKYTGSIIIDIGKVNNPNQYLSIGEVRFSVTNASTKPIKITSLGLKILHREFIMSTVAAVPAAPIDEYYLYVRIDESTVYFELTDKHFELFPEKTEGFFLKVDGIEGQKYILQLQASWHIMGEDFLSSEFSNPFSLKFNSRSPEALLRLLDRIKK</sequence>
<evidence type="ECO:0008006" key="3">
    <source>
        <dbReference type="Google" id="ProtNLM"/>
    </source>
</evidence>
<organism evidence="1 2">
    <name type="scientific">Dinghuibacter silviterrae</name>
    <dbReference type="NCBI Taxonomy" id="1539049"/>
    <lineage>
        <taxon>Bacteria</taxon>
        <taxon>Pseudomonadati</taxon>
        <taxon>Bacteroidota</taxon>
        <taxon>Chitinophagia</taxon>
        <taxon>Chitinophagales</taxon>
        <taxon>Chitinophagaceae</taxon>
        <taxon>Dinghuibacter</taxon>
    </lineage>
</organism>
<evidence type="ECO:0000313" key="1">
    <source>
        <dbReference type="EMBL" id="TDW99739.1"/>
    </source>
</evidence>